<dbReference type="EMBL" id="LCAE01000025">
    <property type="protein sequence ID" value="KKR85991.1"/>
    <property type="molecule type" value="Genomic_DNA"/>
</dbReference>
<evidence type="ECO:0000259" key="4">
    <source>
        <dbReference type="Pfam" id="PF00535"/>
    </source>
</evidence>
<sequence length="307" mass="34894">MDALPHVAVIILSWNRKDDTIETIRSLVKCNTKGFRLEILVVDNGSADDSVEAIRKLKIKNLKLKINKSNLGFAEGNNIGMRDALKRGFDYIALLNDDTSVDVNLVKNIIVEHKNHPDAGAISPKIYFAKGFEYHKKYTDSELGKVIWYAGGDIDWNNIYGSNHGVDGVDHGQFDKVRETDFATGCFVMYKANVLKEVGLYDKRFFAYMEDADHAQRIKKAGYKVLYSGKGWLWHKVSQSSGIGSELNDYFLTRNRMIFGMRYASLRTKFALLRESIKLLLSGRKWQKIGIKDYYLGNLGKGSWGKK</sequence>
<keyword evidence="3" id="KW-0808">Transferase</keyword>
<evidence type="ECO:0000313" key="6">
    <source>
        <dbReference type="Proteomes" id="UP000033858"/>
    </source>
</evidence>
<reference evidence="5 6" key="1">
    <citation type="journal article" date="2015" name="Nature">
        <title>rRNA introns, odd ribosomes, and small enigmatic genomes across a large radiation of phyla.</title>
        <authorList>
            <person name="Brown C.T."/>
            <person name="Hug L.A."/>
            <person name="Thomas B.C."/>
            <person name="Sharon I."/>
            <person name="Castelle C.J."/>
            <person name="Singh A."/>
            <person name="Wilkins M.J."/>
            <person name="Williams K.H."/>
            <person name="Banfield J.F."/>
        </authorList>
    </citation>
    <scope>NUCLEOTIDE SEQUENCE [LARGE SCALE GENOMIC DNA]</scope>
</reference>
<protein>
    <recommendedName>
        <fullName evidence="4">Glycosyltransferase 2-like domain-containing protein</fullName>
    </recommendedName>
</protein>
<evidence type="ECO:0000256" key="2">
    <source>
        <dbReference type="ARBA" id="ARBA00022676"/>
    </source>
</evidence>
<feature type="domain" description="Glycosyltransferase 2-like" evidence="4">
    <location>
        <begin position="9"/>
        <end position="163"/>
    </location>
</feature>
<dbReference type="Pfam" id="PF00535">
    <property type="entry name" value="Glycos_transf_2"/>
    <property type="match status" value="1"/>
</dbReference>
<comment type="caution">
    <text evidence="5">The sequence shown here is derived from an EMBL/GenBank/DDBJ whole genome shotgun (WGS) entry which is preliminary data.</text>
</comment>
<dbReference type="PANTHER" id="PTHR43179">
    <property type="entry name" value="RHAMNOSYLTRANSFERASE WBBL"/>
    <property type="match status" value="1"/>
</dbReference>
<dbReference type="CDD" id="cd04186">
    <property type="entry name" value="GT_2_like_c"/>
    <property type="match status" value="1"/>
</dbReference>
<accession>A0A0G0UF02</accession>
<dbReference type="Proteomes" id="UP000033858">
    <property type="component" value="Unassembled WGS sequence"/>
</dbReference>
<dbReference type="SUPFAM" id="SSF53448">
    <property type="entry name" value="Nucleotide-diphospho-sugar transferases"/>
    <property type="match status" value="1"/>
</dbReference>
<evidence type="ECO:0000256" key="3">
    <source>
        <dbReference type="ARBA" id="ARBA00022679"/>
    </source>
</evidence>
<dbReference type="InterPro" id="IPR029044">
    <property type="entry name" value="Nucleotide-diphossugar_trans"/>
</dbReference>
<dbReference type="InterPro" id="IPR001173">
    <property type="entry name" value="Glyco_trans_2-like"/>
</dbReference>
<keyword evidence="2" id="KW-0328">Glycosyltransferase</keyword>
<proteinExistence type="inferred from homology"/>
<evidence type="ECO:0000256" key="1">
    <source>
        <dbReference type="ARBA" id="ARBA00006739"/>
    </source>
</evidence>
<evidence type="ECO:0000313" key="5">
    <source>
        <dbReference type="EMBL" id="KKR85991.1"/>
    </source>
</evidence>
<dbReference type="Gene3D" id="3.90.550.10">
    <property type="entry name" value="Spore Coat Polysaccharide Biosynthesis Protein SpsA, Chain A"/>
    <property type="match status" value="1"/>
</dbReference>
<organism evidence="5 6">
    <name type="scientific">Candidatus Woesebacteria bacterium GW2011_GWB1_41_10</name>
    <dbReference type="NCBI Taxonomy" id="1618577"/>
    <lineage>
        <taxon>Bacteria</taxon>
        <taxon>Candidatus Woeseibacteriota</taxon>
    </lineage>
</organism>
<comment type="similarity">
    <text evidence="1">Belongs to the glycosyltransferase 2 family.</text>
</comment>
<name>A0A0G0UF02_9BACT</name>
<dbReference type="GO" id="GO:0016757">
    <property type="term" value="F:glycosyltransferase activity"/>
    <property type="evidence" value="ECO:0007669"/>
    <property type="project" value="UniProtKB-KW"/>
</dbReference>
<dbReference type="AlphaFoldDB" id="A0A0G0UF02"/>
<gene>
    <name evidence="5" type="ORF">UU32_C0025G0014</name>
</gene>
<dbReference type="PANTHER" id="PTHR43179:SF12">
    <property type="entry name" value="GALACTOFURANOSYLTRANSFERASE GLFT2"/>
    <property type="match status" value="1"/>
</dbReference>